<reference evidence="7" key="1">
    <citation type="submission" date="2020-09" db="EMBL/GenBank/DDBJ databases">
        <title>The genome sequence of strain Labrenzia suaedae 4C16A.</title>
        <authorList>
            <person name="Liu Y."/>
        </authorList>
    </citation>
    <scope>NUCLEOTIDE SEQUENCE [LARGE SCALE GENOMIC DNA]</scope>
    <source>
        <strain evidence="7">4C16A</strain>
    </source>
</reference>
<dbReference type="PANTHER" id="PTHR30136:SF24">
    <property type="entry name" value="HTH-TYPE TRANSCRIPTIONAL REPRESSOR ALLR"/>
    <property type="match status" value="1"/>
</dbReference>
<comment type="caution">
    <text evidence="6">The sequence shown here is derived from an EMBL/GenBank/DDBJ whole genome shotgun (WGS) entry which is preliminary data.</text>
</comment>
<dbReference type="InterPro" id="IPR036390">
    <property type="entry name" value="WH_DNA-bd_sf"/>
</dbReference>
<keyword evidence="3" id="KW-0804">Transcription</keyword>
<dbReference type="Gene3D" id="3.30.450.40">
    <property type="match status" value="1"/>
</dbReference>
<evidence type="ECO:0000256" key="3">
    <source>
        <dbReference type="ARBA" id="ARBA00023163"/>
    </source>
</evidence>
<name>A0ABR9CPT9_9HYPH</name>
<evidence type="ECO:0000256" key="2">
    <source>
        <dbReference type="ARBA" id="ARBA00023125"/>
    </source>
</evidence>
<keyword evidence="7" id="KW-1185">Reference proteome</keyword>
<keyword evidence="1" id="KW-0805">Transcription regulation</keyword>
<dbReference type="SMART" id="SM00346">
    <property type="entry name" value="HTH_ICLR"/>
    <property type="match status" value="1"/>
</dbReference>
<evidence type="ECO:0000256" key="1">
    <source>
        <dbReference type="ARBA" id="ARBA00023015"/>
    </source>
</evidence>
<gene>
    <name evidence="6" type="ORF">IG616_14185</name>
</gene>
<evidence type="ECO:0000259" key="4">
    <source>
        <dbReference type="PROSITE" id="PS51077"/>
    </source>
</evidence>
<dbReference type="Pfam" id="PF01614">
    <property type="entry name" value="IclR_C"/>
    <property type="match status" value="1"/>
</dbReference>
<dbReference type="Pfam" id="PF09339">
    <property type="entry name" value="HTH_IclR"/>
    <property type="match status" value="1"/>
</dbReference>
<feature type="domain" description="IclR-ED" evidence="5">
    <location>
        <begin position="71"/>
        <end position="253"/>
    </location>
</feature>
<organism evidence="6 7">
    <name type="scientific">Roseibium litorale</name>
    <dbReference type="NCBI Taxonomy" id="2803841"/>
    <lineage>
        <taxon>Bacteria</taxon>
        <taxon>Pseudomonadati</taxon>
        <taxon>Pseudomonadota</taxon>
        <taxon>Alphaproteobacteria</taxon>
        <taxon>Hyphomicrobiales</taxon>
        <taxon>Stappiaceae</taxon>
        <taxon>Roseibium</taxon>
    </lineage>
</organism>
<dbReference type="InterPro" id="IPR029016">
    <property type="entry name" value="GAF-like_dom_sf"/>
</dbReference>
<dbReference type="PROSITE" id="PS51077">
    <property type="entry name" value="HTH_ICLR"/>
    <property type="match status" value="1"/>
</dbReference>
<protein>
    <submittedName>
        <fullName evidence="6">IclR family transcriptional regulator</fullName>
    </submittedName>
</protein>
<dbReference type="RefSeq" id="WP_192148833.1">
    <property type="nucleotide sequence ID" value="NZ_JACYXI010000008.1"/>
</dbReference>
<dbReference type="InterPro" id="IPR050707">
    <property type="entry name" value="HTH_MetabolicPath_Reg"/>
</dbReference>
<reference evidence="6 7" key="2">
    <citation type="journal article" date="2021" name="Int. J. Syst. Evol. Microbiol.">
        <title>Roseibium litorale sp. nov., isolated from a tidal flat sediment and proposal for the reclassification of Labrenzia polysiphoniae as Roseibium polysiphoniae comb. nov.</title>
        <authorList>
            <person name="Liu Y."/>
            <person name="Pei T."/>
            <person name="Du J."/>
            <person name="Chao M."/>
            <person name="Deng M.R."/>
            <person name="Zhu H."/>
        </authorList>
    </citation>
    <scope>NUCLEOTIDE SEQUENCE [LARGE SCALE GENOMIC DNA]</scope>
    <source>
        <strain evidence="6 7">4C16A</strain>
    </source>
</reference>
<dbReference type="Gene3D" id="1.10.10.10">
    <property type="entry name" value="Winged helix-like DNA-binding domain superfamily/Winged helix DNA-binding domain"/>
    <property type="match status" value="1"/>
</dbReference>
<dbReference type="PROSITE" id="PS51078">
    <property type="entry name" value="ICLR_ED"/>
    <property type="match status" value="1"/>
</dbReference>
<evidence type="ECO:0000313" key="6">
    <source>
        <dbReference type="EMBL" id="MBD8892689.1"/>
    </source>
</evidence>
<evidence type="ECO:0000313" key="7">
    <source>
        <dbReference type="Proteomes" id="UP000632063"/>
    </source>
</evidence>
<evidence type="ECO:0000259" key="5">
    <source>
        <dbReference type="PROSITE" id="PS51078"/>
    </source>
</evidence>
<dbReference type="InterPro" id="IPR005471">
    <property type="entry name" value="Tscrpt_reg_IclR_N"/>
</dbReference>
<dbReference type="InterPro" id="IPR036388">
    <property type="entry name" value="WH-like_DNA-bd_sf"/>
</dbReference>
<dbReference type="PANTHER" id="PTHR30136">
    <property type="entry name" value="HELIX-TURN-HELIX TRANSCRIPTIONAL REGULATOR, ICLR FAMILY"/>
    <property type="match status" value="1"/>
</dbReference>
<dbReference type="EMBL" id="JACYXI010000008">
    <property type="protein sequence ID" value="MBD8892689.1"/>
    <property type="molecule type" value="Genomic_DNA"/>
</dbReference>
<accession>A0ABR9CPT9</accession>
<sequence>MEVPRRTRTSALTRNLQILDILTERLVPMTAYELAKASGAPASTVYKLIDELAECSMLSRTADGRVWLGPRLMRYGLAYRTRMNAFTEARRAMMELNERTGEMIQICTRDEGQMSVIDMAEGSGAFRVTSDVGTRVPLNWTASGRLLVGHLPEAERLAIFKACAKPSHTGLAETDPVKLAKMSREAFLEGLSVQIDTSEESVACIAAPIRDPEGACLMTLSVVMPKHRVADRFESIATEVRNAARSVERALGNH</sequence>
<proteinExistence type="predicted"/>
<dbReference type="InterPro" id="IPR014757">
    <property type="entry name" value="Tscrpt_reg_IclR_C"/>
</dbReference>
<feature type="domain" description="HTH iclR-type" evidence="4">
    <location>
        <begin position="9"/>
        <end position="70"/>
    </location>
</feature>
<dbReference type="SUPFAM" id="SSF46785">
    <property type="entry name" value="Winged helix' DNA-binding domain"/>
    <property type="match status" value="1"/>
</dbReference>
<dbReference type="Proteomes" id="UP000632063">
    <property type="component" value="Unassembled WGS sequence"/>
</dbReference>
<keyword evidence="2" id="KW-0238">DNA-binding</keyword>
<dbReference type="SUPFAM" id="SSF55781">
    <property type="entry name" value="GAF domain-like"/>
    <property type="match status" value="1"/>
</dbReference>